<dbReference type="FunFam" id="1.10.510.10:FF:000051">
    <property type="entry name" value="Receptor-like serine/threonine-protein kinase ALE2"/>
    <property type="match status" value="1"/>
</dbReference>
<dbReference type="RefSeq" id="XP_073356503.1">
    <property type="nucleotide sequence ID" value="XM_073500402.1"/>
</dbReference>
<reference evidence="11" key="1">
    <citation type="journal article" date="2014" name="Science">
        <title>Ancient hybridizations among the ancestral genomes of bread wheat.</title>
        <authorList>
            <consortium name="International Wheat Genome Sequencing Consortium,"/>
            <person name="Marcussen T."/>
            <person name="Sandve S.R."/>
            <person name="Heier L."/>
            <person name="Spannagl M."/>
            <person name="Pfeifer M."/>
            <person name="Jakobsen K.S."/>
            <person name="Wulff B.B."/>
            <person name="Steuernagel B."/>
            <person name="Mayer K.F."/>
            <person name="Olsen O.A."/>
        </authorList>
    </citation>
    <scope>NUCLEOTIDE SEQUENCE [LARGE SCALE GENOMIC DNA]</scope>
    <source>
        <strain evidence="11">cv. AL8/78</strain>
    </source>
</reference>
<reference evidence="10" key="5">
    <citation type="journal article" date="2021" name="G3 (Bethesda)">
        <title>Aegilops tauschii genome assembly Aet v5.0 features greater sequence contiguity and improved annotation.</title>
        <authorList>
            <person name="Wang L."/>
            <person name="Zhu T."/>
            <person name="Rodriguez J.C."/>
            <person name="Deal K.R."/>
            <person name="Dubcovsky J."/>
            <person name="McGuire P.E."/>
            <person name="Lux T."/>
            <person name="Spannagl M."/>
            <person name="Mayer K.F.X."/>
            <person name="Baldrich P."/>
            <person name="Meyers B.C."/>
            <person name="Huo N."/>
            <person name="Gu Y.Q."/>
            <person name="Zhou H."/>
            <person name="Devos K.M."/>
            <person name="Bennetzen J.L."/>
            <person name="Unver T."/>
            <person name="Budak H."/>
            <person name="Gulick P.J."/>
            <person name="Galiba G."/>
            <person name="Kalapos B."/>
            <person name="Nelson D.R."/>
            <person name="Li P."/>
            <person name="You F.M."/>
            <person name="Luo M.C."/>
            <person name="Dvorak J."/>
        </authorList>
    </citation>
    <scope>NUCLEOTIDE SEQUENCE [LARGE SCALE GENOMIC DNA]</scope>
    <source>
        <strain evidence="10">cv. AL8/78</strain>
    </source>
</reference>
<dbReference type="GeneID" id="109779535"/>
<dbReference type="KEGG" id="ats:109779535"/>
<dbReference type="PANTHER" id="PTHR45707">
    <property type="entry name" value="C2 CALCIUM/LIPID-BINDING PLANT PHOSPHORIBOSYLTRANSFERASE FAMILY PROTEIN"/>
    <property type="match status" value="1"/>
</dbReference>
<evidence type="ECO:0000256" key="6">
    <source>
        <dbReference type="ARBA" id="ARBA00022840"/>
    </source>
</evidence>
<dbReference type="GO" id="GO:0005524">
    <property type="term" value="F:ATP binding"/>
    <property type="evidence" value="ECO:0007669"/>
    <property type="project" value="UniProtKB-UniRule"/>
</dbReference>
<evidence type="ECO:0000259" key="9">
    <source>
        <dbReference type="PROSITE" id="PS50011"/>
    </source>
</evidence>
<dbReference type="RefSeq" id="XP_045084882.1">
    <property type="nucleotide sequence ID" value="XM_045228947.2"/>
</dbReference>
<evidence type="ECO:0000256" key="2">
    <source>
        <dbReference type="ARBA" id="ARBA00022527"/>
    </source>
</evidence>
<dbReference type="CDD" id="cd14066">
    <property type="entry name" value="STKc_IRAK"/>
    <property type="match status" value="1"/>
</dbReference>
<dbReference type="PROSITE" id="PS00107">
    <property type="entry name" value="PROTEIN_KINASE_ATP"/>
    <property type="match status" value="2"/>
</dbReference>
<dbReference type="EC" id="2.7.11.1" evidence="1"/>
<dbReference type="PANTHER" id="PTHR45707:SF56">
    <property type="entry name" value="OS11G0608700 PROTEIN"/>
    <property type="match status" value="1"/>
</dbReference>
<evidence type="ECO:0000256" key="4">
    <source>
        <dbReference type="ARBA" id="ARBA00022741"/>
    </source>
</evidence>
<dbReference type="InterPro" id="IPR001245">
    <property type="entry name" value="Ser-Thr/Tyr_kinase_cat_dom"/>
</dbReference>
<dbReference type="EnsemblPlants" id="AET5Gv20572700.13">
    <property type="protein sequence ID" value="AET5Gv20572700.13"/>
    <property type="gene ID" value="AET5Gv20572700"/>
</dbReference>
<keyword evidence="3" id="KW-0808">Transferase</keyword>
<keyword evidence="4 7" id="KW-0547">Nucleotide-binding</keyword>
<dbReference type="GO" id="GO:0004674">
    <property type="term" value="F:protein serine/threonine kinase activity"/>
    <property type="evidence" value="ECO:0007669"/>
    <property type="project" value="UniProtKB-KW"/>
</dbReference>
<dbReference type="SUPFAM" id="SSF56112">
    <property type="entry name" value="Protein kinase-like (PK-like)"/>
    <property type="match status" value="2"/>
</dbReference>
<sequence>MENESQLASATPRDFTFQLLKQITNDFSEDNRIGVGGYGVVYKGTLDNGEVIAVKKLYYKHPGLDSDKQFQNECTNLMRVHHQNIVRLVGYCHEIRHICVEHNGRYVFAMVEDRALCFEYLEGGSLDKHLTDESCGFGWHTRYKIIKGICEGLNYLHNGSKESIFHLDLKPANILLDRNMMPKIGDFGLSRLFDSTETCSTKGIIGTPGYMPPEYINRFHITPKFDVFSLGVTIIKIMSGQEGYSKFADMSSQEFIQLVHENWEKALQTTVLAHTSHGVKKCIEIALRCVEADRVKRPTIAEVVDELSKIDTTIIDELNKIDTDRSSPIEQTCPRSSATAAMPNLVCTESVIPLSSCHSSSTQVTNLQCNQAFTPCVNSGMFSKDGGKDGSMISSCSSQAIRASSDSVLLRANIKCPILSSTSVKIFSYDNLRLATRKFHSNCVLGEGGFGCVYKGWIDENTLSPCEPGTGIPVAVKRLGQESSQGHKEWLAEINLAHLSHPNLVKLFGYCLEDEHRLLVYEFIPHGSLDNHLFKRDSCQPLSWNLRMKVALGVAKALAYLHCAEINVIVRDVKNSNILLDRDYTAKLSDFGVAVNGPVDQESHLSTAVKGTRGYAAPEYIATGLLTQKCDIYGFGVLLLELLSGRRALDENRPGMEQNLVDWARPYLRHKHKIRCVIDTSLGGLYSFSAVQKLAALALECLCTDPKKRPAMDSVVSILEGVQEDEELEAAEHQESGKKVTASASRKNGKSRWNIFGGGRS</sequence>
<feature type="binding site" evidence="7">
    <location>
        <position position="56"/>
    </location>
    <ligand>
        <name>ATP</name>
        <dbReference type="ChEBI" id="CHEBI:30616"/>
    </ligand>
</feature>
<reference evidence="11" key="2">
    <citation type="journal article" date="2017" name="Nat. Plants">
        <title>The Aegilops tauschii genome reveals multiple impacts of transposons.</title>
        <authorList>
            <person name="Zhao G."/>
            <person name="Zou C."/>
            <person name="Li K."/>
            <person name="Wang K."/>
            <person name="Li T."/>
            <person name="Gao L."/>
            <person name="Zhang X."/>
            <person name="Wang H."/>
            <person name="Yang Z."/>
            <person name="Liu X."/>
            <person name="Jiang W."/>
            <person name="Mao L."/>
            <person name="Kong X."/>
            <person name="Jiao Y."/>
            <person name="Jia J."/>
        </authorList>
    </citation>
    <scope>NUCLEOTIDE SEQUENCE [LARGE SCALE GENOMIC DNA]</scope>
    <source>
        <strain evidence="11">cv. AL8/78</strain>
    </source>
</reference>
<evidence type="ECO:0000256" key="3">
    <source>
        <dbReference type="ARBA" id="ARBA00022679"/>
    </source>
</evidence>
<accession>A0A453KZI4</accession>
<dbReference type="InterPro" id="IPR017441">
    <property type="entry name" value="Protein_kinase_ATP_BS"/>
</dbReference>
<evidence type="ECO:0000313" key="11">
    <source>
        <dbReference type="Proteomes" id="UP000015105"/>
    </source>
</evidence>
<keyword evidence="11" id="KW-1185">Reference proteome</keyword>
<evidence type="ECO:0000313" key="10">
    <source>
        <dbReference type="EnsemblPlants" id="AET5Gv20572700.12"/>
    </source>
</evidence>
<evidence type="ECO:0000256" key="5">
    <source>
        <dbReference type="ARBA" id="ARBA00022777"/>
    </source>
</evidence>
<dbReference type="EnsemblPlants" id="AET5Gv20572700.12">
    <property type="protein sequence ID" value="AET5Gv20572700.12"/>
    <property type="gene ID" value="AET5Gv20572700"/>
</dbReference>
<dbReference type="STRING" id="200361.A0A453KZI4"/>
<dbReference type="Pfam" id="PF00069">
    <property type="entry name" value="Pkinase"/>
    <property type="match status" value="1"/>
</dbReference>
<dbReference type="InterPro" id="IPR008271">
    <property type="entry name" value="Ser/Thr_kinase_AS"/>
</dbReference>
<organism evidence="10 11">
    <name type="scientific">Aegilops tauschii subsp. strangulata</name>
    <name type="common">Goatgrass</name>
    <dbReference type="NCBI Taxonomy" id="200361"/>
    <lineage>
        <taxon>Eukaryota</taxon>
        <taxon>Viridiplantae</taxon>
        <taxon>Streptophyta</taxon>
        <taxon>Embryophyta</taxon>
        <taxon>Tracheophyta</taxon>
        <taxon>Spermatophyta</taxon>
        <taxon>Magnoliopsida</taxon>
        <taxon>Liliopsida</taxon>
        <taxon>Poales</taxon>
        <taxon>Poaceae</taxon>
        <taxon>BOP clade</taxon>
        <taxon>Pooideae</taxon>
        <taxon>Triticodae</taxon>
        <taxon>Triticeae</taxon>
        <taxon>Triticinae</taxon>
        <taxon>Aegilops</taxon>
    </lineage>
</organism>
<dbReference type="OMA" id="NLVCTES"/>
<dbReference type="Gene3D" id="1.10.510.10">
    <property type="entry name" value="Transferase(Phosphotransferase) domain 1"/>
    <property type="match status" value="2"/>
</dbReference>
<dbReference type="SMART" id="SM00220">
    <property type="entry name" value="S_TKc"/>
    <property type="match status" value="2"/>
</dbReference>
<evidence type="ECO:0000256" key="7">
    <source>
        <dbReference type="PROSITE-ProRule" id="PRU10141"/>
    </source>
</evidence>
<dbReference type="Gramene" id="AET5Gv20572700.12">
    <property type="protein sequence ID" value="AET5Gv20572700.12"/>
    <property type="gene ID" value="AET5Gv20572700"/>
</dbReference>
<keyword evidence="2" id="KW-0723">Serine/threonine-protein kinase</keyword>
<dbReference type="Proteomes" id="UP000015105">
    <property type="component" value="Chromosome 5D"/>
</dbReference>
<dbReference type="InterPro" id="IPR000719">
    <property type="entry name" value="Prot_kinase_dom"/>
</dbReference>
<name>A0A453KZI4_AEGTS</name>
<feature type="domain" description="Protein kinase" evidence="9">
    <location>
        <begin position="439"/>
        <end position="728"/>
    </location>
</feature>
<dbReference type="FunFam" id="3.30.200.20:FF:000228">
    <property type="entry name" value="Serine/threonine-protein kinase BIK1"/>
    <property type="match status" value="1"/>
</dbReference>
<feature type="domain" description="Protein kinase" evidence="9">
    <location>
        <begin position="27"/>
        <end position="314"/>
    </location>
</feature>
<dbReference type="PROSITE" id="PS50011">
    <property type="entry name" value="PROTEIN_KINASE_DOM"/>
    <property type="match status" value="2"/>
</dbReference>
<dbReference type="Gramene" id="AET5Gv20572700.13">
    <property type="protein sequence ID" value="AET5Gv20572700.13"/>
    <property type="gene ID" value="AET5Gv20572700"/>
</dbReference>
<proteinExistence type="predicted"/>
<feature type="region of interest" description="Disordered" evidence="8">
    <location>
        <begin position="727"/>
        <end position="761"/>
    </location>
</feature>
<evidence type="ECO:0000256" key="1">
    <source>
        <dbReference type="ARBA" id="ARBA00012513"/>
    </source>
</evidence>
<dbReference type="InterPro" id="IPR011009">
    <property type="entry name" value="Kinase-like_dom_sf"/>
</dbReference>
<keyword evidence="6 7" id="KW-0067">ATP-binding</keyword>
<protein>
    <recommendedName>
        <fullName evidence="1">non-specific serine/threonine protein kinase</fullName>
        <ecNumber evidence="1">2.7.11.1</ecNumber>
    </recommendedName>
</protein>
<dbReference type="AlphaFoldDB" id="A0A453KZI4"/>
<feature type="binding site" evidence="7">
    <location>
        <position position="477"/>
    </location>
    <ligand>
        <name>ATP</name>
        <dbReference type="ChEBI" id="CHEBI:30616"/>
    </ligand>
</feature>
<dbReference type="FunFam" id="1.10.510.10:FF:000625">
    <property type="entry name" value="Cysteine-rich receptor-like protein kinase 6"/>
    <property type="match status" value="1"/>
</dbReference>
<reference evidence="10" key="3">
    <citation type="journal article" date="2017" name="Nature">
        <title>Genome sequence of the progenitor of the wheat D genome Aegilops tauschii.</title>
        <authorList>
            <person name="Luo M.C."/>
            <person name="Gu Y.Q."/>
            <person name="Puiu D."/>
            <person name="Wang H."/>
            <person name="Twardziok S.O."/>
            <person name="Deal K.R."/>
            <person name="Huo N."/>
            <person name="Zhu T."/>
            <person name="Wang L."/>
            <person name="Wang Y."/>
            <person name="McGuire P.E."/>
            <person name="Liu S."/>
            <person name="Long H."/>
            <person name="Ramasamy R.K."/>
            <person name="Rodriguez J.C."/>
            <person name="Van S.L."/>
            <person name="Yuan L."/>
            <person name="Wang Z."/>
            <person name="Xia Z."/>
            <person name="Xiao L."/>
            <person name="Anderson O.D."/>
            <person name="Ouyang S."/>
            <person name="Liang Y."/>
            <person name="Zimin A.V."/>
            <person name="Pertea G."/>
            <person name="Qi P."/>
            <person name="Bennetzen J.L."/>
            <person name="Dai X."/>
            <person name="Dawson M.W."/>
            <person name="Muller H.G."/>
            <person name="Kugler K."/>
            <person name="Rivarola-Duarte L."/>
            <person name="Spannagl M."/>
            <person name="Mayer K.F.X."/>
            <person name="Lu F.H."/>
            <person name="Bevan M.W."/>
            <person name="Leroy P."/>
            <person name="Li P."/>
            <person name="You F.M."/>
            <person name="Sun Q."/>
            <person name="Liu Z."/>
            <person name="Lyons E."/>
            <person name="Wicker T."/>
            <person name="Salzberg S.L."/>
            <person name="Devos K.M."/>
            <person name="Dvorak J."/>
        </authorList>
    </citation>
    <scope>NUCLEOTIDE SEQUENCE [LARGE SCALE GENOMIC DNA]</scope>
    <source>
        <strain evidence="10">cv. AL8/78</strain>
    </source>
</reference>
<keyword evidence="5" id="KW-0418">Kinase</keyword>
<dbReference type="PROSITE" id="PS00108">
    <property type="entry name" value="PROTEIN_KINASE_ST"/>
    <property type="match status" value="1"/>
</dbReference>
<dbReference type="Pfam" id="PF07714">
    <property type="entry name" value="PK_Tyr_Ser-Thr"/>
    <property type="match status" value="1"/>
</dbReference>
<dbReference type="Gene3D" id="3.30.200.20">
    <property type="entry name" value="Phosphorylase Kinase, domain 1"/>
    <property type="match status" value="2"/>
</dbReference>
<reference evidence="10" key="4">
    <citation type="submission" date="2019-03" db="UniProtKB">
        <authorList>
            <consortium name="EnsemblPlants"/>
        </authorList>
    </citation>
    <scope>IDENTIFICATION</scope>
</reference>
<evidence type="ECO:0000256" key="8">
    <source>
        <dbReference type="SAM" id="MobiDB-lite"/>
    </source>
</evidence>
<dbReference type="OrthoDB" id="608870at2759"/>
<dbReference type="FunFam" id="3.30.200.20:FF:000465">
    <property type="entry name" value="Cysteine-rich receptor-like protein kinase 6"/>
    <property type="match status" value="1"/>
</dbReference>